<dbReference type="Proteomes" id="UP000054845">
    <property type="component" value="Unassembled WGS sequence"/>
</dbReference>
<keyword evidence="4" id="KW-1185">Reference proteome</keyword>
<dbReference type="OrthoDB" id="3162439at2759"/>
<dbReference type="PANTHER" id="PTHR33840">
    <property type="match status" value="1"/>
</dbReference>
<dbReference type="InterPro" id="IPR018712">
    <property type="entry name" value="Tle1-like_cat"/>
</dbReference>
<feature type="region of interest" description="Disordered" evidence="1">
    <location>
        <begin position="232"/>
        <end position="261"/>
    </location>
</feature>
<feature type="compositionally biased region" description="Polar residues" evidence="1">
    <location>
        <begin position="304"/>
        <end position="325"/>
    </location>
</feature>
<protein>
    <recommendedName>
        <fullName evidence="2">T6SS Phospholipase effector Tle1-like catalytic domain-containing protein</fullName>
    </recommendedName>
</protein>
<feature type="region of interest" description="Disordered" evidence="1">
    <location>
        <begin position="292"/>
        <end position="354"/>
    </location>
</feature>
<accession>A0A0P1B8A2</accession>
<dbReference type="EMBL" id="CCYA01000065">
    <property type="protein sequence ID" value="CEH11767.1"/>
    <property type="molecule type" value="Genomic_DNA"/>
</dbReference>
<sequence length="640" mass="70789">MGVSGDIPATIAAVPNHRNFTTRGPSRTLCILLDGTGDQFDCDNSNVVKLFGALKKDSSQKLYYQPGIGTYSGSGKLQSGISSASDMAVGSGLGTHIKEAYSFLMGNYTEGDKICIFGFSRGAYTARALTGMLLKIGLLPANNSSQVAFAYKQFKDDTPTGWEQSALFKTTFCIDVKVHFLGCWDTVASVGFIPRQLPFAKNNTSCVRYFRHAMALDERRAKFKVSHWEQRAHDVTPKQSSQKVTLDDTPSLTPGAMNDPRIAEKRAAIAQELAMKRNSSISAARRLSSIQFTEEPASIEPAEGTNTPTSNGSGEFGSVQKTPGSPSRRKSLPLAFRRNSQGPQGDTEERPKMTKAQTQEALAQRFTKLDQRELGGERFKTDALEVWFAGAHADVGGGAVGNETRHALSNIPLRWMIRQTFACDTGILYNADVLADYGMDVHTLYPTLVERPRPFCGPPPSAIDRYASGTLPSLAERRKSIRKSRADALARLENNDGIATFNDGVGEFAPPIPTHQQLDTPHVEKDRSHLRSNSYAGLTGREEDAQLPEAWEDYFDALAPINDQLKDAKGWWILEVYPTKHREQQNDGKWKKVVGMNLGRYRTIRDDEPKVHYSVMQRKQAQGYEIRNVIGENSVIEYVM</sequence>
<evidence type="ECO:0000259" key="2">
    <source>
        <dbReference type="Pfam" id="PF09994"/>
    </source>
</evidence>
<dbReference type="PANTHER" id="PTHR33840:SF2">
    <property type="entry name" value="TLE1 PHOSPHOLIPASE DOMAIN-CONTAINING PROTEIN"/>
    <property type="match status" value="1"/>
</dbReference>
<dbReference type="Pfam" id="PF09994">
    <property type="entry name" value="T6SS_Tle1-like_cat"/>
    <property type="match status" value="1"/>
</dbReference>
<evidence type="ECO:0000313" key="4">
    <source>
        <dbReference type="Proteomes" id="UP000054845"/>
    </source>
</evidence>
<reference evidence="3 4" key="1">
    <citation type="submission" date="2014-09" db="EMBL/GenBank/DDBJ databases">
        <authorList>
            <person name="Magalhaes I.L.F."/>
            <person name="Oliveira U."/>
            <person name="Santos F.R."/>
            <person name="Vidigal T.H.D.A."/>
            <person name="Brescovit A.D."/>
            <person name="Santos A.J."/>
        </authorList>
    </citation>
    <scope>NUCLEOTIDE SEQUENCE [LARGE SCALE GENOMIC DNA]</scope>
</reference>
<evidence type="ECO:0000313" key="3">
    <source>
        <dbReference type="EMBL" id="CEH11767.1"/>
    </source>
</evidence>
<dbReference type="AlphaFoldDB" id="A0A0P1B8A2"/>
<organism evidence="3 4">
    <name type="scientific">Ceraceosorus bombacis</name>
    <dbReference type="NCBI Taxonomy" id="401625"/>
    <lineage>
        <taxon>Eukaryota</taxon>
        <taxon>Fungi</taxon>
        <taxon>Dikarya</taxon>
        <taxon>Basidiomycota</taxon>
        <taxon>Ustilaginomycotina</taxon>
        <taxon>Exobasidiomycetes</taxon>
        <taxon>Ceraceosorales</taxon>
        <taxon>Ceraceosoraceae</taxon>
        <taxon>Ceraceosorus</taxon>
    </lineage>
</organism>
<evidence type="ECO:0000256" key="1">
    <source>
        <dbReference type="SAM" id="MobiDB-lite"/>
    </source>
</evidence>
<feature type="compositionally biased region" description="Polar residues" evidence="1">
    <location>
        <begin position="237"/>
        <end position="252"/>
    </location>
</feature>
<proteinExistence type="predicted"/>
<name>A0A0P1B8A2_9BASI</name>
<dbReference type="STRING" id="401625.A0A0P1B8A2"/>
<feature type="domain" description="T6SS Phospholipase effector Tle1-like catalytic" evidence="2">
    <location>
        <begin position="27"/>
        <end position="419"/>
    </location>
</feature>